<name>A0A2P6MNS7_9EUKA</name>
<sequence length="107" mass="11785">MDTPVRVIKKRRSITAGPPSSSAVPVCSSDTPTVIKELSNAHINMVKSLQTQTPPNTNIRQVKRSHVGILLMSANYCPSYFYPPVAIPQCLCGVVPSETWVNLVFFR</sequence>
<protein>
    <submittedName>
        <fullName evidence="1">Uncharacterized protein</fullName>
    </submittedName>
</protein>
<keyword evidence="2" id="KW-1185">Reference proteome</keyword>
<dbReference type="EMBL" id="MDYQ01000628">
    <property type="protein sequence ID" value="PRP73325.1"/>
    <property type="molecule type" value="Genomic_DNA"/>
</dbReference>
<proteinExistence type="predicted"/>
<reference evidence="1 2" key="1">
    <citation type="journal article" date="2018" name="Genome Biol. Evol.">
        <title>Multiple Roots of Fruiting Body Formation in Amoebozoa.</title>
        <authorList>
            <person name="Hillmann F."/>
            <person name="Forbes G."/>
            <person name="Novohradska S."/>
            <person name="Ferling I."/>
            <person name="Riege K."/>
            <person name="Groth M."/>
            <person name="Westermann M."/>
            <person name="Marz M."/>
            <person name="Spaller T."/>
            <person name="Winckler T."/>
            <person name="Schaap P."/>
            <person name="Glockner G."/>
        </authorList>
    </citation>
    <scope>NUCLEOTIDE SEQUENCE [LARGE SCALE GENOMIC DNA]</scope>
    <source>
        <strain evidence="1 2">Jena</strain>
    </source>
</reference>
<evidence type="ECO:0000313" key="2">
    <source>
        <dbReference type="Proteomes" id="UP000241769"/>
    </source>
</evidence>
<gene>
    <name evidence="1" type="ORF">PROFUN_16845</name>
</gene>
<evidence type="ECO:0000313" key="1">
    <source>
        <dbReference type="EMBL" id="PRP73325.1"/>
    </source>
</evidence>
<comment type="caution">
    <text evidence="1">The sequence shown here is derived from an EMBL/GenBank/DDBJ whole genome shotgun (WGS) entry which is preliminary data.</text>
</comment>
<accession>A0A2P6MNS7</accession>
<dbReference type="Proteomes" id="UP000241769">
    <property type="component" value="Unassembled WGS sequence"/>
</dbReference>
<organism evidence="1 2">
    <name type="scientific">Planoprotostelium fungivorum</name>
    <dbReference type="NCBI Taxonomy" id="1890364"/>
    <lineage>
        <taxon>Eukaryota</taxon>
        <taxon>Amoebozoa</taxon>
        <taxon>Evosea</taxon>
        <taxon>Variosea</taxon>
        <taxon>Cavosteliida</taxon>
        <taxon>Cavosteliaceae</taxon>
        <taxon>Planoprotostelium</taxon>
    </lineage>
</organism>
<dbReference type="InParanoid" id="A0A2P6MNS7"/>
<dbReference type="AlphaFoldDB" id="A0A2P6MNS7"/>